<dbReference type="InterPro" id="IPR001078">
    <property type="entry name" value="2-oxoacid_DH_actylTfrase"/>
</dbReference>
<dbReference type="PROSITE" id="PS51826">
    <property type="entry name" value="PSBD"/>
    <property type="match status" value="2"/>
</dbReference>
<comment type="caution">
    <text evidence="11">The sequence shown here is derived from an EMBL/GenBank/DDBJ whole genome shotgun (WGS) entry which is preliminary data.</text>
</comment>
<dbReference type="InterPro" id="IPR036625">
    <property type="entry name" value="E3-bd_dom_sf"/>
</dbReference>
<comment type="cofactor">
    <cofactor evidence="1 7">
        <name>(R)-lipoate</name>
        <dbReference type="ChEBI" id="CHEBI:83088"/>
    </cofactor>
</comment>
<dbReference type="PANTHER" id="PTHR43178">
    <property type="entry name" value="DIHYDROLIPOAMIDE ACETYLTRANSFERASE COMPONENT OF PYRUVATE DEHYDROGENASE COMPLEX"/>
    <property type="match status" value="1"/>
</dbReference>
<proteinExistence type="inferred from homology"/>
<dbReference type="SUPFAM" id="SSF51230">
    <property type="entry name" value="Single hybrid motif"/>
    <property type="match status" value="1"/>
</dbReference>
<feature type="domain" description="Peripheral subunit-binding (PSBD)" evidence="10">
    <location>
        <begin position="118"/>
        <end position="155"/>
    </location>
</feature>
<protein>
    <recommendedName>
        <fullName evidence="7">Dihydrolipoamide acetyltransferase component of pyruvate dehydrogenase complex</fullName>
        <ecNumber evidence="7">2.3.1.-</ecNumber>
    </recommendedName>
</protein>
<dbReference type="FunCoup" id="A0A0D2J5Z0">
    <property type="interactions" value="581"/>
</dbReference>
<reference evidence="11 12" key="1">
    <citation type="submission" date="2013-11" db="EMBL/GenBank/DDBJ databases">
        <title>Metagenomic analysis of a methanogenic consortium involved in long chain n-alkane degradation.</title>
        <authorList>
            <person name="Davidova I.A."/>
            <person name="Callaghan A.V."/>
            <person name="Wawrik B."/>
            <person name="Pruitt S."/>
            <person name="Marks C."/>
            <person name="Duncan K.E."/>
            <person name="Suflita J.M."/>
        </authorList>
    </citation>
    <scope>NUCLEOTIDE SEQUENCE [LARGE SCALE GENOMIC DNA]</scope>
    <source>
        <strain evidence="11 12">SPR</strain>
    </source>
</reference>
<keyword evidence="12" id="KW-1185">Reference proteome</keyword>
<evidence type="ECO:0000256" key="4">
    <source>
        <dbReference type="ARBA" id="ARBA00022679"/>
    </source>
</evidence>
<dbReference type="Gene3D" id="2.40.50.100">
    <property type="match status" value="1"/>
</dbReference>
<dbReference type="Gene3D" id="3.30.559.10">
    <property type="entry name" value="Chloramphenicol acetyltransferase-like domain"/>
    <property type="match status" value="1"/>
</dbReference>
<dbReference type="Pfam" id="PF00198">
    <property type="entry name" value="2-oxoacid_dh"/>
    <property type="match status" value="1"/>
</dbReference>
<evidence type="ECO:0000313" key="11">
    <source>
        <dbReference type="EMBL" id="KIX11126.1"/>
    </source>
</evidence>
<dbReference type="CDD" id="cd06849">
    <property type="entry name" value="lipoyl_domain"/>
    <property type="match status" value="1"/>
</dbReference>
<evidence type="ECO:0000256" key="7">
    <source>
        <dbReference type="RuleBase" id="RU003423"/>
    </source>
</evidence>
<dbReference type="SUPFAM" id="SSF52777">
    <property type="entry name" value="CoA-dependent acyltransferases"/>
    <property type="match status" value="1"/>
</dbReference>
<name>A0A0D2J5Z0_9BACT</name>
<dbReference type="PROSITE" id="PS00189">
    <property type="entry name" value="LIPOYL"/>
    <property type="match status" value="1"/>
</dbReference>
<keyword evidence="6 7" id="KW-0012">Acyltransferase</keyword>
<dbReference type="InterPro" id="IPR000089">
    <property type="entry name" value="Biotin_lipoyl"/>
</dbReference>
<evidence type="ECO:0000256" key="8">
    <source>
        <dbReference type="SAM" id="MobiDB-lite"/>
    </source>
</evidence>
<dbReference type="SUPFAM" id="SSF47005">
    <property type="entry name" value="Peripheral subunit-binding domain of 2-oxo acid dehydrogenase complex"/>
    <property type="match status" value="2"/>
</dbReference>
<feature type="domain" description="Peripheral subunit-binding (PSBD)" evidence="10">
    <location>
        <begin position="163"/>
        <end position="200"/>
    </location>
</feature>
<gene>
    <name evidence="11" type="ORF">X474_25815</name>
</gene>
<dbReference type="Gene3D" id="4.10.320.10">
    <property type="entry name" value="E3-binding domain"/>
    <property type="match status" value="2"/>
</dbReference>
<dbReference type="InParanoid" id="A0A0D2J5Z0"/>
<feature type="compositionally biased region" description="Low complexity" evidence="8">
    <location>
        <begin position="86"/>
        <end position="111"/>
    </location>
</feature>
<dbReference type="InterPro" id="IPR023213">
    <property type="entry name" value="CAT-like_dom_sf"/>
</dbReference>
<evidence type="ECO:0000256" key="5">
    <source>
        <dbReference type="ARBA" id="ARBA00022823"/>
    </source>
</evidence>
<organism evidence="11 12">
    <name type="scientific">Dethiosulfatarculus sandiegensis</name>
    <dbReference type="NCBI Taxonomy" id="1429043"/>
    <lineage>
        <taxon>Bacteria</taxon>
        <taxon>Pseudomonadati</taxon>
        <taxon>Thermodesulfobacteriota</taxon>
        <taxon>Desulfarculia</taxon>
        <taxon>Desulfarculales</taxon>
        <taxon>Desulfarculaceae</taxon>
        <taxon>Dethiosulfatarculus</taxon>
    </lineage>
</organism>
<dbReference type="PATRIC" id="fig|1429043.3.peg.5453"/>
<dbReference type="STRING" id="1429043.X474_25815"/>
<sequence>MSVEVTMPKWGLTMEEGIVSKWFKQPGDAVEKGEPLFEVETEKITNQVESPASGILHQIVVAEGSKVPVGTVLAVLAEPGETPAKVEAGAAAPAETGEPAPAPAAQKPAAKPKSDFKPCSPAARRLAKELGVDISLVEGTGPNGRITEKDVQKFHEQGPPEPKATPLAKQIAQDNGVDLNLVSGTGENGKITKEDVERFMAGGSAPGAAGSAAPSVPEKIPFSGMRKAVAENMMASLKNAAQLTAFVEIDVTRMAAMRDQIREEFKRDESVKVSYNDILICIVARALKRHPIMNSTLVGEEILLHPDVHMGIAVALPEGLIVPVLKDADKKGLLQIAREARELATKARKGRLEVDQVTGGTFTISNTSMYKVDGFTPILRPPETGILGVGRVKDRLAMKNGEVTERKYMTISLTYDHQVVDGAPAHAFLETVALYLENPSLALL</sequence>
<evidence type="ECO:0000256" key="6">
    <source>
        <dbReference type="ARBA" id="ARBA00023315"/>
    </source>
</evidence>
<dbReference type="InterPro" id="IPR003016">
    <property type="entry name" value="2-oxoA_DH_lipoyl-BS"/>
</dbReference>
<dbReference type="InterPro" id="IPR050743">
    <property type="entry name" value="2-oxoacid_DH_E2_comp"/>
</dbReference>
<dbReference type="InterPro" id="IPR004167">
    <property type="entry name" value="PSBD"/>
</dbReference>
<keyword evidence="5 7" id="KW-0450">Lipoyl</keyword>
<dbReference type="PANTHER" id="PTHR43178:SF5">
    <property type="entry name" value="LIPOAMIDE ACYLTRANSFERASE COMPONENT OF BRANCHED-CHAIN ALPHA-KETO ACID DEHYDROGENASE COMPLEX, MITOCHONDRIAL"/>
    <property type="match status" value="1"/>
</dbReference>
<evidence type="ECO:0000259" key="10">
    <source>
        <dbReference type="PROSITE" id="PS51826"/>
    </source>
</evidence>
<evidence type="ECO:0000256" key="1">
    <source>
        <dbReference type="ARBA" id="ARBA00001938"/>
    </source>
</evidence>
<dbReference type="Proteomes" id="UP000032233">
    <property type="component" value="Unassembled WGS sequence"/>
</dbReference>
<evidence type="ECO:0000259" key="9">
    <source>
        <dbReference type="PROSITE" id="PS50968"/>
    </source>
</evidence>
<dbReference type="RefSeq" id="WP_044352377.1">
    <property type="nucleotide sequence ID" value="NZ_AZAC01000067.1"/>
</dbReference>
<dbReference type="InterPro" id="IPR011053">
    <property type="entry name" value="Single_hybrid_motif"/>
</dbReference>
<dbReference type="OrthoDB" id="9805770at2"/>
<dbReference type="GO" id="GO:0031405">
    <property type="term" value="F:lipoic acid binding"/>
    <property type="evidence" value="ECO:0007669"/>
    <property type="project" value="TreeGrafter"/>
</dbReference>
<keyword evidence="4 7" id="KW-0808">Transferase</keyword>
<evidence type="ECO:0000256" key="3">
    <source>
        <dbReference type="ARBA" id="ARBA00011484"/>
    </source>
</evidence>
<dbReference type="PROSITE" id="PS50968">
    <property type="entry name" value="BIOTINYL_LIPOYL"/>
    <property type="match status" value="1"/>
</dbReference>
<dbReference type="GO" id="GO:0016407">
    <property type="term" value="F:acetyltransferase activity"/>
    <property type="evidence" value="ECO:0007669"/>
    <property type="project" value="TreeGrafter"/>
</dbReference>
<feature type="domain" description="Lipoyl-binding" evidence="9">
    <location>
        <begin position="2"/>
        <end position="77"/>
    </location>
</feature>
<dbReference type="EMBL" id="AZAC01000067">
    <property type="protein sequence ID" value="KIX11126.1"/>
    <property type="molecule type" value="Genomic_DNA"/>
</dbReference>
<dbReference type="EC" id="2.3.1.-" evidence="7"/>
<accession>A0A0D2J5Z0</accession>
<dbReference type="Pfam" id="PF02817">
    <property type="entry name" value="E3_binding"/>
    <property type="match status" value="2"/>
</dbReference>
<feature type="region of interest" description="Disordered" evidence="8">
    <location>
        <begin position="86"/>
        <end position="119"/>
    </location>
</feature>
<comment type="subunit">
    <text evidence="3">Forms a 24-polypeptide structural core with octahedral symmetry.</text>
</comment>
<dbReference type="Pfam" id="PF00364">
    <property type="entry name" value="Biotin_lipoyl"/>
    <property type="match status" value="1"/>
</dbReference>
<dbReference type="GO" id="GO:0005737">
    <property type="term" value="C:cytoplasm"/>
    <property type="evidence" value="ECO:0007669"/>
    <property type="project" value="TreeGrafter"/>
</dbReference>
<evidence type="ECO:0000256" key="2">
    <source>
        <dbReference type="ARBA" id="ARBA00007317"/>
    </source>
</evidence>
<comment type="similarity">
    <text evidence="2 7">Belongs to the 2-oxoacid dehydrogenase family.</text>
</comment>
<evidence type="ECO:0000313" key="12">
    <source>
        <dbReference type="Proteomes" id="UP000032233"/>
    </source>
</evidence>
<dbReference type="AlphaFoldDB" id="A0A0D2J5Z0"/>